<evidence type="ECO:0000256" key="1">
    <source>
        <dbReference type="ARBA" id="ARBA00022679"/>
    </source>
</evidence>
<dbReference type="RefSeq" id="WP_014060576.1">
    <property type="nucleotide sequence ID" value="NC_015957.1"/>
</dbReference>
<protein>
    <submittedName>
        <fullName evidence="4">3-Oxoacyl-(Acyl-carrier-protein (ACP)) synthase III domain-containing protein</fullName>
    </submittedName>
</protein>
<name>G2P7E6_STRV4</name>
<dbReference type="GO" id="GO:0044550">
    <property type="term" value="P:secondary metabolite biosynthetic process"/>
    <property type="evidence" value="ECO:0007669"/>
    <property type="project" value="TreeGrafter"/>
</dbReference>
<dbReference type="InterPro" id="IPR013747">
    <property type="entry name" value="ACP_syn_III_C"/>
</dbReference>
<keyword evidence="5" id="KW-1185">Reference proteome</keyword>
<evidence type="ECO:0000256" key="2">
    <source>
        <dbReference type="ARBA" id="ARBA00023315"/>
    </source>
</evidence>
<dbReference type="SUPFAM" id="SSF53901">
    <property type="entry name" value="Thiolase-like"/>
    <property type="match status" value="1"/>
</dbReference>
<dbReference type="KEGG" id="svl:Strvi_7772"/>
<feature type="domain" description="Beta-ketoacyl-[acyl-carrier-protein] synthase III C-terminal" evidence="3">
    <location>
        <begin position="47"/>
        <end position="135"/>
    </location>
</feature>
<keyword evidence="2" id="KW-0012">Acyltransferase</keyword>
<dbReference type="Gene3D" id="3.40.47.10">
    <property type="match status" value="1"/>
</dbReference>
<dbReference type="PANTHER" id="PTHR34069">
    <property type="entry name" value="3-OXOACYL-[ACYL-CARRIER-PROTEIN] SYNTHASE 3"/>
    <property type="match status" value="1"/>
</dbReference>
<dbReference type="PANTHER" id="PTHR34069:SF2">
    <property type="entry name" value="BETA-KETOACYL-[ACYL-CARRIER-PROTEIN] SYNTHASE III"/>
    <property type="match status" value="1"/>
</dbReference>
<dbReference type="EMBL" id="CP002994">
    <property type="protein sequence ID" value="AEM87106.1"/>
    <property type="molecule type" value="Genomic_DNA"/>
</dbReference>
<dbReference type="InterPro" id="IPR016039">
    <property type="entry name" value="Thiolase-like"/>
</dbReference>
<evidence type="ECO:0000313" key="5">
    <source>
        <dbReference type="Proteomes" id="UP000008703"/>
    </source>
</evidence>
<dbReference type="eggNOG" id="COG0332">
    <property type="taxonomic scope" value="Bacteria"/>
</dbReference>
<evidence type="ECO:0000259" key="3">
    <source>
        <dbReference type="Pfam" id="PF08541"/>
    </source>
</evidence>
<gene>
    <name evidence="4" type="ORF">Strvi_7772</name>
</gene>
<reference evidence="4" key="1">
    <citation type="submission" date="2011-08" db="EMBL/GenBank/DDBJ databases">
        <title>Complete sequence of chromosome of Streptomyces violaceusniger Tu 4113.</title>
        <authorList>
            <consortium name="US DOE Joint Genome Institute"/>
            <person name="Lucas S."/>
            <person name="Han J."/>
            <person name="Lapidus A."/>
            <person name="Cheng J.-F."/>
            <person name="Goodwin L."/>
            <person name="Pitluck S."/>
            <person name="Peters L."/>
            <person name="Ivanova N."/>
            <person name="Daligault H."/>
            <person name="Detter J.C."/>
            <person name="Han C."/>
            <person name="Tapia R."/>
            <person name="Land M."/>
            <person name="Hauser L."/>
            <person name="Kyrpides N."/>
            <person name="Ivanova N."/>
            <person name="Pagani I."/>
            <person name="Hagen A."/>
            <person name="Katz L."/>
            <person name="Fiedler H.-P."/>
            <person name="Keasling J."/>
            <person name="Fortman J."/>
            <person name="Woyke T."/>
        </authorList>
    </citation>
    <scope>NUCLEOTIDE SEQUENCE [LARGE SCALE GENOMIC DNA]</scope>
    <source>
        <strain evidence="4">Tu 4113</strain>
    </source>
</reference>
<dbReference type="Pfam" id="PF08541">
    <property type="entry name" value="ACP_syn_III_C"/>
    <property type="match status" value="1"/>
</dbReference>
<evidence type="ECO:0000313" key="4">
    <source>
        <dbReference type="EMBL" id="AEM87106.1"/>
    </source>
</evidence>
<sequence>MIRLGSNGGLGDILYVDPTDRVIRMDGAEVYVNATDTVANGTRDVCTARGLDLADVDLFVPHQANARIIRSVVHEPDLPPERVVLTVGHVGNTSSSSIPLALSQARQEGRLVPGTRVAMTAVGAGVTWGSALVDWKGCAHQREASGPEATAPHGS</sequence>
<dbReference type="Proteomes" id="UP000008703">
    <property type="component" value="Chromosome"/>
</dbReference>
<accession>G2P7E6</accession>
<dbReference type="GO" id="GO:0016747">
    <property type="term" value="F:acyltransferase activity, transferring groups other than amino-acyl groups"/>
    <property type="evidence" value="ECO:0007669"/>
    <property type="project" value="UniProtKB-ARBA"/>
</dbReference>
<proteinExistence type="predicted"/>
<dbReference type="AlphaFoldDB" id="G2P7E6"/>
<organism evidence="4 5">
    <name type="scientific">Streptomyces violaceusniger (strain Tu 4113)</name>
    <dbReference type="NCBI Taxonomy" id="653045"/>
    <lineage>
        <taxon>Bacteria</taxon>
        <taxon>Bacillati</taxon>
        <taxon>Actinomycetota</taxon>
        <taxon>Actinomycetes</taxon>
        <taxon>Kitasatosporales</taxon>
        <taxon>Streptomycetaceae</taxon>
        <taxon>Streptomyces</taxon>
        <taxon>Streptomyces violaceusniger group</taxon>
    </lineage>
</organism>
<dbReference type="HOGENOM" id="CLU_126810_1_0_11"/>
<keyword evidence="1" id="KW-0808">Transferase</keyword>